<dbReference type="AlphaFoldDB" id="A0A7C5MA12"/>
<comment type="caution">
    <text evidence="2">The sequence shown here is derived from an EMBL/GenBank/DDBJ whole genome shotgun (WGS) entry which is preliminary data.</text>
</comment>
<dbReference type="EMBL" id="DRTV01000219">
    <property type="protein sequence ID" value="HHF58396.1"/>
    <property type="molecule type" value="Genomic_DNA"/>
</dbReference>
<evidence type="ECO:0000313" key="2">
    <source>
        <dbReference type="EMBL" id="HHF58396.1"/>
    </source>
</evidence>
<feature type="transmembrane region" description="Helical" evidence="1">
    <location>
        <begin position="73"/>
        <end position="92"/>
    </location>
</feature>
<keyword evidence="1" id="KW-0472">Membrane</keyword>
<evidence type="ECO:0000256" key="1">
    <source>
        <dbReference type="SAM" id="Phobius"/>
    </source>
</evidence>
<dbReference type="Proteomes" id="UP000886014">
    <property type="component" value="Unassembled WGS sequence"/>
</dbReference>
<accession>A0A7C5MA12</accession>
<protein>
    <submittedName>
        <fullName evidence="2">Uncharacterized protein</fullName>
    </submittedName>
</protein>
<keyword evidence="1" id="KW-0812">Transmembrane</keyword>
<feature type="transmembrane region" description="Helical" evidence="1">
    <location>
        <begin position="37"/>
        <end position="61"/>
    </location>
</feature>
<sequence>MSQIEEKLPDISAIRPKDWDYRNIDAFKKAFPLGSHWASLVLTHIFLVIGTTLFSVVLLWVECSNLLTFLKLTFTWFILPAVAFFIVLYFITYRNYRKWFEKSKNDYMKNTSL</sequence>
<gene>
    <name evidence="2" type="ORF">ENL41_03115</name>
</gene>
<keyword evidence="1" id="KW-1133">Transmembrane helix</keyword>
<organism evidence="2">
    <name type="scientific">candidate division WOR-3 bacterium</name>
    <dbReference type="NCBI Taxonomy" id="2052148"/>
    <lineage>
        <taxon>Bacteria</taxon>
        <taxon>Bacteria division WOR-3</taxon>
    </lineage>
</organism>
<proteinExistence type="predicted"/>
<name>A0A7C5MA12_UNCW3</name>
<reference evidence="2" key="1">
    <citation type="journal article" date="2020" name="mSystems">
        <title>Genome- and Community-Level Interaction Insights into Carbon Utilization and Element Cycling Functions of Hydrothermarchaeota in Hydrothermal Sediment.</title>
        <authorList>
            <person name="Zhou Z."/>
            <person name="Liu Y."/>
            <person name="Xu W."/>
            <person name="Pan J."/>
            <person name="Luo Z.H."/>
            <person name="Li M."/>
        </authorList>
    </citation>
    <scope>NUCLEOTIDE SEQUENCE [LARGE SCALE GENOMIC DNA]</scope>
    <source>
        <strain evidence="2">HyVt-94</strain>
    </source>
</reference>